<comment type="caution">
    <text evidence="3">The sequence shown here is derived from an EMBL/GenBank/DDBJ whole genome shotgun (WGS) entry which is preliminary data.</text>
</comment>
<dbReference type="PANTHER" id="PTHR21240:SF28">
    <property type="entry name" value="ISO-OROTATE DECARBOXYLASE (EUROFUNG)"/>
    <property type="match status" value="1"/>
</dbReference>
<dbReference type="InterPro" id="IPR006680">
    <property type="entry name" value="Amidohydro-rel"/>
</dbReference>
<proteinExistence type="predicted"/>
<name>A0ABT0ZZE3_9PSEU</name>
<feature type="domain" description="Amidohydrolase-related" evidence="2">
    <location>
        <begin position="109"/>
        <end position="360"/>
    </location>
</feature>
<gene>
    <name evidence="3" type="ORF">KDL28_13715</name>
</gene>
<dbReference type="InterPro" id="IPR032465">
    <property type="entry name" value="ACMSD"/>
</dbReference>
<sequence>MTSAAAVEAAPATDAVDTDVHCAPATLTELGRYMDRYWRGYIAEGGLALSPTQGGAYPPMAPTSLTPAARAAGATPPSSVERLRAELLDPLAVRTAVLNCTTSFHCNRNPYYEAALTRAVNDWLREEWLPRDDRLRMSMVVPTLDTAAAVAEIERIGDEPGVVQVLLPVRGDAPWGNVRHRPVLRAAAERGLVVGVHAWGRIGNAPTSSGMTRTYLEDYLANSQIIAQAQVTSLVTEGVFAEVPQLRVSLLECGSSWLPTLLWRFDKDWKGVWREVPWLDRKPSEVVREHLRLSTSPAHLPADPRQARRALDLLDAGAVLLYASDHPHDHGPGGERLLAALSEDERERVLRGNATAWYQLDR</sequence>
<dbReference type="SUPFAM" id="SSF51556">
    <property type="entry name" value="Metallo-dependent hydrolases"/>
    <property type="match status" value="1"/>
</dbReference>
<evidence type="ECO:0000259" key="2">
    <source>
        <dbReference type="Pfam" id="PF04909"/>
    </source>
</evidence>
<evidence type="ECO:0000256" key="1">
    <source>
        <dbReference type="ARBA" id="ARBA00023239"/>
    </source>
</evidence>
<dbReference type="Gene3D" id="3.20.20.140">
    <property type="entry name" value="Metal-dependent hydrolases"/>
    <property type="match status" value="1"/>
</dbReference>
<dbReference type="PANTHER" id="PTHR21240">
    <property type="entry name" value="2-AMINO-3-CARBOXYLMUCONATE-6-SEMIALDEHYDE DECARBOXYLASE"/>
    <property type="match status" value="1"/>
</dbReference>
<accession>A0ABT0ZZE3</accession>
<dbReference type="Pfam" id="PF04909">
    <property type="entry name" value="Amidohydro_2"/>
    <property type="match status" value="1"/>
</dbReference>
<protein>
    <submittedName>
        <fullName evidence="3">Amidohydrolase</fullName>
    </submittedName>
</protein>
<dbReference type="EMBL" id="JAGSOV010000031">
    <property type="protein sequence ID" value="MCO1656112.1"/>
    <property type="molecule type" value="Genomic_DNA"/>
</dbReference>
<dbReference type="InterPro" id="IPR032466">
    <property type="entry name" value="Metal_Hydrolase"/>
</dbReference>
<keyword evidence="1" id="KW-0456">Lyase</keyword>
<dbReference type="RefSeq" id="WP_252438532.1">
    <property type="nucleotide sequence ID" value="NZ_JAGSOV010000031.1"/>
</dbReference>
<organism evidence="3 4">
    <name type="scientific">Pseudonocardia humida</name>
    <dbReference type="NCBI Taxonomy" id="2800819"/>
    <lineage>
        <taxon>Bacteria</taxon>
        <taxon>Bacillati</taxon>
        <taxon>Actinomycetota</taxon>
        <taxon>Actinomycetes</taxon>
        <taxon>Pseudonocardiales</taxon>
        <taxon>Pseudonocardiaceae</taxon>
        <taxon>Pseudonocardia</taxon>
    </lineage>
</organism>
<dbReference type="Proteomes" id="UP001165283">
    <property type="component" value="Unassembled WGS sequence"/>
</dbReference>
<evidence type="ECO:0000313" key="3">
    <source>
        <dbReference type="EMBL" id="MCO1656112.1"/>
    </source>
</evidence>
<evidence type="ECO:0000313" key="4">
    <source>
        <dbReference type="Proteomes" id="UP001165283"/>
    </source>
</evidence>
<reference evidence="3" key="1">
    <citation type="submission" date="2021-04" db="EMBL/GenBank/DDBJ databases">
        <title>Pseudonocardia sp. nov., isolated from sandy soil of mangrove forest.</title>
        <authorList>
            <person name="Zan Z."/>
            <person name="Huang R."/>
            <person name="Liu W."/>
        </authorList>
    </citation>
    <scope>NUCLEOTIDE SEQUENCE</scope>
    <source>
        <strain evidence="3">S2-4</strain>
    </source>
</reference>
<keyword evidence="4" id="KW-1185">Reference proteome</keyword>